<dbReference type="Pfam" id="PF14223">
    <property type="entry name" value="Retrotran_gag_2"/>
    <property type="match status" value="1"/>
</dbReference>
<comment type="caution">
    <text evidence="2">The sequence shown here is derived from an EMBL/GenBank/DDBJ whole genome shotgun (WGS) entry which is preliminary data.</text>
</comment>
<dbReference type="Proteomes" id="UP000236291">
    <property type="component" value="Unassembled WGS sequence"/>
</dbReference>
<evidence type="ECO:0000313" key="3">
    <source>
        <dbReference type="Proteomes" id="UP000236291"/>
    </source>
</evidence>
<feature type="compositionally biased region" description="Gly residues" evidence="1">
    <location>
        <begin position="13"/>
        <end position="23"/>
    </location>
</feature>
<keyword evidence="2" id="KW-0030">Aminoacyl-tRNA synthetase</keyword>
<feature type="region of interest" description="Disordered" evidence="1">
    <location>
        <begin position="1"/>
        <end position="23"/>
    </location>
</feature>
<evidence type="ECO:0000313" key="2">
    <source>
        <dbReference type="EMBL" id="PNX67018.1"/>
    </source>
</evidence>
<dbReference type="PANTHER" id="PTHR34676">
    <property type="entry name" value="DUF4219 DOMAIN-CONTAINING PROTEIN-RELATED"/>
    <property type="match status" value="1"/>
</dbReference>
<feature type="compositionally biased region" description="Low complexity" evidence="1">
    <location>
        <begin position="1"/>
        <end position="12"/>
    </location>
</feature>
<dbReference type="STRING" id="57577.A0A2K3KL29"/>
<dbReference type="PANTHER" id="PTHR34676:SF27">
    <property type="entry name" value="ASPARTYL-TRNA SYNTHETASE"/>
    <property type="match status" value="1"/>
</dbReference>
<dbReference type="AlphaFoldDB" id="A0A2K3KL29"/>
<name>A0A2K3KL29_TRIPR</name>
<dbReference type="GO" id="GO:0004812">
    <property type="term" value="F:aminoacyl-tRNA ligase activity"/>
    <property type="evidence" value="ECO:0007669"/>
    <property type="project" value="UniProtKB-KW"/>
</dbReference>
<proteinExistence type="predicted"/>
<organism evidence="2 3">
    <name type="scientific">Trifolium pratense</name>
    <name type="common">Red clover</name>
    <dbReference type="NCBI Taxonomy" id="57577"/>
    <lineage>
        <taxon>Eukaryota</taxon>
        <taxon>Viridiplantae</taxon>
        <taxon>Streptophyta</taxon>
        <taxon>Embryophyta</taxon>
        <taxon>Tracheophyta</taxon>
        <taxon>Spermatophyta</taxon>
        <taxon>Magnoliopsida</taxon>
        <taxon>eudicotyledons</taxon>
        <taxon>Gunneridae</taxon>
        <taxon>Pentapetalae</taxon>
        <taxon>rosids</taxon>
        <taxon>fabids</taxon>
        <taxon>Fabales</taxon>
        <taxon>Fabaceae</taxon>
        <taxon>Papilionoideae</taxon>
        <taxon>50 kb inversion clade</taxon>
        <taxon>NPAAA clade</taxon>
        <taxon>Hologalegina</taxon>
        <taxon>IRL clade</taxon>
        <taxon>Trifolieae</taxon>
        <taxon>Trifolium</taxon>
    </lineage>
</organism>
<reference evidence="2 3" key="1">
    <citation type="journal article" date="2014" name="Am. J. Bot.">
        <title>Genome assembly and annotation for red clover (Trifolium pratense; Fabaceae).</title>
        <authorList>
            <person name="Istvanek J."/>
            <person name="Jaros M."/>
            <person name="Krenek A."/>
            <person name="Repkova J."/>
        </authorList>
    </citation>
    <scope>NUCLEOTIDE SEQUENCE [LARGE SCALE GENOMIC DNA]</scope>
    <source>
        <strain evidence="3">cv. Tatra</strain>
        <tissue evidence="2">Young leaves</tissue>
    </source>
</reference>
<gene>
    <name evidence="2" type="ORF">L195_g055399</name>
</gene>
<dbReference type="ExpressionAtlas" id="A0A2K3KL29">
    <property type="expression patterns" value="baseline"/>
</dbReference>
<dbReference type="EMBL" id="ASHM01100809">
    <property type="protein sequence ID" value="PNX67018.1"/>
    <property type="molecule type" value="Genomic_DNA"/>
</dbReference>
<sequence length="209" mass="23981">MSGEESTTRTGTSGAGEGSGGRAAFGHDYLNNESYKHSGNRKAPVFNGDASLFEWWKERLYSNITVIDHELWDLVELGVTFEHLNEHGRLSIEHRKLLTPANLRLYTKHHRVKDIVVGAIRHEDYVRIENKSSAKSIFDSMCATYDGNEKVQEAKASLLIRQYELFTMEKDEDIETMFTRFHTLVSGLKVLKRSYTTYDHVQKILRSLP</sequence>
<protein>
    <submittedName>
        <fullName evidence="2">Aspartyl-tRNA synthetase</fullName>
    </submittedName>
</protein>
<evidence type="ECO:0000256" key="1">
    <source>
        <dbReference type="SAM" id="MobiDB-lite"/>
    </source>
</evidence>
<keyword evidence="2" id="KW-0436">Ligase</keyword>
<reference evidence="2 3" key="2">
    <citation type="journal article" date="2017" name="Front. Plant Sci.">
        <title>Gene Classification and Mining of Molecular Markers Useful in Red Clover (Trifolium pratense) Breeding.</title>
        <authorList>
            <person name="Istvanek J."/>
            <person name="Dluhosova J."/>
            <person name="Dluhos P."/>
            <person name="Patkova L."/>
            <person name="Nedelnik J."/>
            <person name="Repkova J."/>
        </authorList>
    </citation>
    <scope>NUCLEOTIDE SEQUENCE [LARGE SCALE GENOMIC DNA]</scope>
    <source>
        <strain evidence="3">cv. Tatra</strain>
        <tissue evidence="2">Young leaves</tissue>
    </source>
</reference>
<accession>A0A2K3KL29</accession>